<reference evidence="2" key="1">
    <citation type="submission" date="2017-05" db="EMBL/GenBank/DDBJ databases">
        <title>Physiological properties and genetic analysis related to exopolysaccharide production of fresh-water unicellular cyanobacterium Aphanothece sacrum, Suizenji Nori, that has been cultured as a food source in Japan.</title>
        <authorList>
            <person name="Kanesaki Y."/>
            <person name="Yoshikawa S."/>
            <person name="Ohki K."/>
        </authorList>
    </citation>
    <scope>NUCLEOTIDE SEQUENCE [LARGE SCALE GENOMIC DNA]</scope>
    <source>
        <strain evidence="2">FPU1</strain>
    </source>
</reference>
<dbReference type="AlphaFoldDB" id="A0A401IG88"/>
<organism evidence="1 2">
    <name type="scientific">Aphanothece sacrum FPU1</name>
    <dbReference type="NCBI Taxonomy" id="1920663"/>
    <lineage>
        <taxon>Bacteria</taxon>
        <taxon>Bacillati</taxon>
        <taxon>Cyanobacteriota</taxon>
        <taxon>Cyanophyceae</taxon>
        <taxon>Oscillatoriophycideae</taxon>
        <taxon>Chroococcales</taxon>
        <taxon>Aphanothecaceae</taxon>
        <taxon>Aphanothece</taxon>
    </lineage>
</organism>
<protein>
    <recommendedName>
        <fullName evidence="3">DUF2283 domain-containing protein</fullName>
    </recommendedName>
</protein>
<sequence length="72" mass="7926">MKISYDAEIDALYIRLVEGKHECKTVQLTDEMALNIGVNELLVGIEIIDAKEVLGSGNIPNVILENIPFTVV</sequence>
<keyword evidence="2" id="KW-1185">Reference proteome</keyword>
<dbReference type="RefSeq" id="WP_124971771.1">
    <property type="nucleotide sequence ID" value="NZ_BDQK01000007.1"/>
</dbReference>
<accession>A0A401IG88</accession>
<gene>
    <name evidence="1" type="ORF">AsFPU1_1703</name>
</gene>
<proteinExistence type="predicted"/>
<evidence type="ECO:0000313" key="1">
    <source>
        <dbReference type="EMBL" id="GBF80302.1"/>
    </source>
</evidence>
<dbReference type="Proteomes" id="UP000287247">
    <property type="component" value="Unassembled WGS sequence"/>
</dbReference>
<dbReference type="InterPro" id="IPR019270">
    <property type="entry name" value="DUF2283"/>
</dbReference>
<dbReference type="OrthoDB" id="9799670at2"/>
<comment type="caution">
    <text evidence="1">The sequence shown here is derived from an EMBL/GenBank/DDBJ whole genome shotgun (WGS) entry which is preliminary data.</text>
</comment>
<dbReference type="EMBL" id="BDQK01000007">
    <property type="protein sequence ID" value="GBF80302.1"/>
    <property type="molecule type" value="Genomic_DNA"/>
</dbReference>
<dbReference type="Pfam" id="PF10049">
    <property type="entry name" value="DUF2283"/>
    <property type="match status" value="1"/>
</dbReference>
<evidence type="ECO:0000313" key="2">
    <source>
        <dbReference type="Proteomes" id="UP000287247"/>
    </source>
</evidence>
<evidence type="ECO:0008006" key="3">
    <source>
        <dbReference type="Google" id="ProtNLM"/>
    </source>
</evidence>
<name>A0A401IG88_APHSA</name>